<sequence length="114" mass="13370">EKVVKAAEQKREWADIENQIKTIEYQYKQDKYTTAEAIEQLRSLKLQPDYIDNLIPQWQVKSITEKETLWTTAQTLSFIKAKLITSERGKQELEEIGYDEEHIKIYLASLVPAP</sequence>
<comment type="caution">
    <text evidence="1">The sequence shown here is derived from an EMBL/GenBank/DDBJ whole genome shotgun (WGS) entry which is preliminary data.</text>
</comment>
<proteinExistence type="predicted"/>
<feature type="non-terminal residue" evidence="1">
    <location>
        <position position="1"/>
    </location>
</feature>
<protein>
    <submittedName>
        <fullName evidence="1">Uncharacterized protein</fullName>
    </submittedName>
</protein>
<name>X1RTW6_9ZZZZ</name>
<gene>
    <name evidence="1" type="ORF">S12H4_08707</name>
</gene>
<evidence type="ECO:0000313" key="1">
    <source>
        <dbReference type="EMBL" id="GAI66640.1"/>
    </source>
</evidence>
<accession>X1RTW6</accession>
<dbReference type="EMBL" id="BARW01003402">
    <property type="protein sequence ID" value="GAI66640.1"/>
    <property type="molecule type" value="Genomic_DNA"/>
</dbReference>
<dbReference type="AlphaFoldDB" id="X1RTW6"/>
<organism evidence="1">
    <name type="scientific">marine sediment metagenome</name>
    <dbReference type="NCBI Taxonomy" id="412755"/>
    <lineage>
        <taxon>unclassified sequences</taxon>
        <taxon>metagenomes</taxon>
        <taxon>ecological metagenomes</taxon>
    </lineage>
</organism>
<reference evidence="1" key="1">
    <citation type="journal article" date="2014" name="Front. Microbiol.">
        <title>High frequency of phylogenetically diverse reductive dehalogenase-homologous genes in deep subseafloor sedimentary metagenomes.</title>
        <authorList>
            <person name="Kawai M."/>
            <person name="Futagami T."/>
            <person name="Toyoda A."/>
            <person name="Takaki Y."/>
            <person name="Nishi S."/>
            <person name="Hori S."/>
            <person name="Arai W."/>
            <person name="Tsubouchi T."/>
            <person name="Morono Y."/>
            <person name="Uchiyama I."/>
            <person name="Ito T."/>
            <person name="Fujiyama A."/>
            <person name="Inagaki F."/>
            <person name="Takami H."/>
        </authorList>
    </citation>
    <scope>NUCLEOTIDE SEQUENCE</scope>
    <source>
        <strain evidence="1">Expedition CK06-06</strain>
    </source>
</reference>